<comment type="caution">
    <text evidence="2">The sequence shown here is derived from an EMBL/GenBank/DDBJ whole genome shotgun (WGS) entry which is preliminary data.</text>
</comment>
<gene>
    <name evidence="2" type="ORF">Enr8_18110</name>
</gene>
<reference evidence="2 3" key="1">
    <citation type="submission" date="2019-02" db="EMBL/GenBank/DDBJ databases">
        <title>Deep-cultivation of Planctomycetes and their phenomic and genomic characterization uncovers novel biology.</title>
        <authorList>
            <person name="Wiegand S."/>
            <person name="Jogler M."/>
            <person name="Boedeker C."/>
            <person name="Pinto D."/>
            <person name="Vollmers J."/>
            <person name="Rivas-Marin E."/>
            <person name="Kohn T."/>
            <person name="Peeters S.H."/>
            <person name="Heuer A."/>
            <person name="Rast P."/>
            <person name="Oberbeckmann S."/>
            <person name="Bunk B."/>
            <person name="Jeske O."/>
            <person name="Meyerdierks A."/>
            <person name="Storesund J.E."/>
            <person name="Kallscheuer N."/>
            <person name="Luecker S."/>
            <person name="Lage O.M."/>
            <person name="Pohl T."/>
            <person name="Merkel B.J."/>
            <person name="Hornburger P."/>
            <person name="Mueller R.-W."/>
            <person name="Bruemmer F."/>
            <person name="Labrenz M."/>
            <person name="Spormann A.M."/>
            <person name="Op Den Camp H."/>
            <person name="Overmann J."/>
            <person name="Amann R."/>
            <person name="Jetten M.S.M."/>
            <person name="Mascher T."/>
            <person name="Medema M.H."/>
            <person name="Devos D.P."/>
            <person name="Kaster A.-K."/>
            <person name="Ovreas L."/>
            <person name="Rohde M."/>
            <person name="Galperin M.Y."/>
            <person name="Jogler C."/>
        </authorList>
    </citation>
    <scope>NUCLEOTIDE SEQUENCE [LARGE SCALE GENOMIC DNA]</scope>
    <source>
        <strain evidence="2 3">Enr8</strain>
    </source>
</reference>
<evidence type="ECO:0000313" key="2">
    <source>
        <dbReference type="EMBL" id="TWT34403.1"/>
    </source>
</evidence>
<organism evidence="2 3">
    <name type="scientific">Blastopirellula retiformator</name>
    <dbReference type="NCBI Taxonomy" id="2527970"/>
    <lineage>
        <taxon>Bacteria</taxon>
        <taxon>Pseudomonadati</taxon>
        <taxon>Planctomycetota</taxon>
        <taxon>Planctomycetia</taxon>
        <taxon>Pirellulales</taxon>
        <taxon>Pirellulaceae</taxon>
        <taxon>Blastopirellula</taxon>
    </lineage>
</organism>
<evidence type="ECO:0000256" key="1">
    <source>
        <dbReference type="SAM" id="Phobius"/>
    </source>
</evidence>
<feature type="transmembrane region" description="Helical" evidence="1">
    <location>
        <begin position="87"/>
        <end position="109"/>
    </location>
</feature>
<sequence>MYAIQNNTQESRSKRETATRERSWLAAGPYWLWLVNAMSLLVLGGWILLEADGGASWNALVAWRMADPAGEMSHAGAARASPNACFLMAWLLSVGGLSLAIAWGTILVGPRGYRNLRCWLATITLTGAWLGFFVNVQELVWSGYRYRLQTALPHCMTATGRLQADWPRRDGEREPWGPYMAYPIARPTMLMLMTTPEISPGIRASSIERSHAGGVRLELAGEEQGVWLEWHPPGELPDSFLGGLEDPHTLRRWSALGDGWFVVKYQ</sequence>
<keyword evidence="1" id="KW-0812">Transmembrane</keyword>
<keyword evidence="1" id="KW-1133">Transmembrane helix</keyword>
<dbReference type="EMBL" id="SJPF01000002">
    <property type="protein sequence ID" value="TWT34403.1"/>
    <property type="molecule type" value="Genomic_DNA"/>
</dbReference>
<feature type="transmembrane region" description="Helical" evidence="1">
    <location>
        <begin position="116"/>
        <end position="134"/>
    </location>
</feature>
<protein>
    <submittedName>
        <fullName evidence="2">Uncharacterized protein</fullName>
    </submittedName>
</protein>
<keyword evidence="1" id="KW-0472">Membrane</keyword>
<feature type="transmembrane region" description="Helical" evidence="1">
    <location>
        <begin position="30"/>
        <end position="49"/>
    </location>
</feature>
<keyword evidence="3" id="KW-1185">Reference proteome</keyword>
<accession>A0A5C5V8V6</accession>
<proteinExistence type="predicted"/>
<dbReference type="Proteomes" id="UP000318878">
    <property type="component" value="Unassembled WGS sequence"/>
</dbReference>
<name>A0A5C5V8V6_9BACT</name>
<dbReference type="AlphaFoldDB" id="A0A5C5V8V6"/>
<evidence type="ECO:0000313" key="3">
    <source>
        <dbReference type="Proteomes" id="UP000318878"/>
    </source>
</evidence>